<gene>
    <name evidence="9" type="ORF">DFR67_10634</name>
</gene>
<comment type="cofactor">
    <cofactor evidence="1 7">
        <name>Zn(2+)</name>
        <dbReference type="ChEBI" id="CHEBI:29105"/>
    </cofactor>
</comment>
<feature type="domain" description="Enoyl reductase (ER)" evidence="8">
    <location>
        <begin position="10"/>
        <end position="361"/>
    </location>
</feature>
<keyword evidence="3 7" id="KW-0479">Metal-binding</keyword>
<dbReference type="GO" id="GO:0051903">
    <property type="term" value="F:S-(hydroxymethyl)glutathione dehydrogenase [NAD(P)+] activity"/>
    <property type="evidence" value="ECO:0007669"/>
    <property type="project" value="TreeGrafter"/>
</dbReference>
<name>A0A318RIG0_WILLI</name>
<evidence type="ECO:0000256" key="4">
    <source>
        <dbReference type="ARBA" id="ARBA00022833"/>
    </source>
</evidence>
<dbReference type="InterPro" id="IPR020843">
    <property type="entry name" value="ER"/>
</dbReference>
<dbReference type="Pfam" id="PF00107">
    <property type="entry name" value="ADH_zinc_N"/>
    <property type="match status" value="1"/>
</dbReference>
<dbReference type="Gene3D" id="3.90.180.10">
    <property type="entry name" value="Medium-chain alcohol dehydrogenases, catalytic domain"/>
    <property type="match status" value="1"/>
</dbReference>
<comment type="similarity">
    <text evidence="2 7">Belongs to the zinc-containing alcohol dehydrogenase family.</text>
</comment>
<dbReference type="InterPro" id="IPR011032">
    <property type="entry name" value="GroES-like_sf"/>
</dbReference>
<accession>A0A318RIG0</accession>
<dbReference type="Proteomes" id="UP000247591">
    <property type="component" value="Unassembled WGS sequence"/>
</dbReference>
<dbReference type="FunFam" id="3.40.50.720:FF:000003">
    <property type="entry name" value="S-(hydroxymethyl)glutathione dehydrogenase"/>
    <property type="match status" value="1"/>
</dbReference>
<dbReference type="CDD" id="cd08278">
    <property type="entry name" value="benzyl_alcohol_DH"/>
    <property type="match status" value="1"/>
</dbReference>
<evidence type="ECO:0000256" key="6">
    <source>
        <dbReference type="ARBA" id="ARBA00023027"/>
    </source>
</evidence>
<dbReference type="SUPFAM" id="SSF51735">
    <property type="entry name" value="NAD(P)-binding Rossmann-fold domains"/>
    <property type="match status" value="1"/>
</dbReference>
<evidence type="ECO:0000313" key="10">
    <source>
        <dbReference type="Proteomes" id="UP000247591"/>
    </source>
</evidence>
<dbReference type="InterPro" id="IPR036291">
    <property type="entry name" value="NAD(P)-bd_dom_sf"/>
</dbReference>
<evidence type="ECO:0000259" key="8">
    <source>
        <dbReference type="SMART" id="SM00829"/>
    </source>
</evidence>
<keyword evidence="10" id="KW-1185">Reference proteome</keyword>
<dbReference type="GO" id="GO:0005829">
    <property type="term" value="C:cytosol"/>
    <property type="evidence" value="ECO:0007669"/>
    <property type="project" value="TreeGrafter"/>
</dbReference>
<keyword evidence="4 7" id="KW-0862">Zinc</keyword>
<reference evidence="9 10" key="1">
    <citation type="submission" date="2018-06" db="EMBL/GenBank/DDBJ databases">
        <title>Genomic Encyclopedia of Type Strains, Phase IV (KMG-IV): sequencing the most valuable type-strain genomes for metagenomic binning, comparative biology and taxonomic classification.</title>
        <authorList>
            <person name="Goeker M."/>
        </authorList>
    </citation>
    <scope>NUCLEOTIDE SEQUENCE [LARGE SCALE GENOMIC DNA]</scope>
    <source>
        <strain evidence="9 10">DSM 45521</strain>
    </source>
</reference>
<dbReference type="Pfam" id="PF08240">
    <property type="entry name" value="ADH_N"/>
    <property type="match status" value="1"/>
</dbReference>
<sequence>MKMQAAVLRGFDLKYQIEDLDIAEPGPGQIRVRIAGVGLCHTDTLPRVPDLTAGPPIIPGHEGSGVVESIGPGVADLDVGDHVVLSYDSCGRCQNCLSSHPAYCETFMPRNLSGVGLDAEGPVTDTDGKPVAARWFGQSSFATHSIVDAVNAVKVSKDLPIELLGPLGCGVQTGAGAILVALDVRAGSSVVIFGAGGVGLSAVMAARVAGATTIVAVDLHRSRLDLAAELGATHTVDGTDTDILETLIAITGGGAQYSLDTTGVPAVISTAISCLRPTGTCGLVGVQLGDVSLGPMDLAIGRTVTGILEGDAVPGILIPRLIELWRQGRFPFDRLIKKFPLDQINEAEQASLRGDVVKPVLIPS</sequence>
<dbReference type="PANTHER" id="PTHR43880:SF12">
    <property type="entry name" value="ALCOHOL DEHYDROGENASE CLASS-3"/>
    <property type="match status" value="1"/>
</dbReference>
<dbReference type="OrthoDB" id="334894at2"/>
<dbReference type="GO" id="GO:0008270">
    <property type="term" value="F:zinc ion binding"/>
    <property type="evidence" value="ECO:0007669"/>
    <property type="project" value="InterPro"/>
</dbReference>
<dbReference type="EMBL" id="QJSP01000006">
    <property type="protein sequence ID" value="PYE17331.1"/>
    <property type="molecule type" value="Genomic_DNA"/>
</dbReference>
<proteinExistence type="inferred from homology"/>
<dbReference type="SUPFAM" id="SSF50129">
    <property type="entry name" value="GroES-like"/>
    <property type="match status" value="1"/>
</dbReference>
<dbReference type="InterPro" id="IPR013149">
    <property type="entry name" value="ADH-like_C"/>
</dbReference>
<keyword evidence="6" id="KW-0520">NAD</keyword>
<evidence type="ECO:0000313" key="9">
    <source>
        <dbReference type="EMBL" id="PYE17331.1"/>
    </source>
</evidence>
<dbReference type="GO" id="GO:0046294">
    <property type="term" value="P:formaldehyde catabolic process"/>
    <property type="evidence" value="ECO:0007669"/>
    <property type="project" value="TreeGrafter"/>
</dbReference>
<dbReference type="SMART" id="SM00829">
    <property type="entry name" value="PKS_ER"/>
    <property type="match status" value="1"/>
</dbReference>
<keyword evidence="5" id="KW-0560">Oxidoreductase</keyword>
<dbReference type="PROSITE" id="PS00059">
    <property type="entry name" value="ADH_ZINC"/>
    <property type="match status" value="1"/>
</dbReference>
<evidence type="ECO:0000256" key="7">
    <source>
        <dbReference type="RuleBase" id="RU361277"/>
    </source>
</evidence>
<evidence type="ECO:0000256" key="5">
    <source>
        <dbReference type="ARBA" id="ARBA00023002"/>
    </source>
</evidence>
<protein>
    <submittedName>
        <fullName evidence="9">Aryl-alcohol dehydrogenase</fullName>
    </submittedName>
</protein>
<dbReference type="InterPro" id="IPR002328">
    <property type="entry name" value="ADH_Zn_CS"/>
</dbReference>
<organism evidence="9 10">
    <name type="scientific">Williamsia limnetica</name>
    <dbReference type="NCBI Taxonomy" id="882452"/>
    <lineage>
        <taxon>Bacteria</taxon>
        <taxon>Bacillati</taxon>
        <taxon>Actinomycetota</taxon>
        <taxon>Actinomycetes</taxon>
        <taxon>Mycobacteriales</taxon>
        <taxon>Nocardiaceae</taxon>
        <taxon>Williamsia</taxon>
    </lineage>
</organism>
<dbReference type="InterPro" id="IPR013154">
    <property type="entry name" value="ADH-like_N"/>
</dbReference>
<comment type="caution">
    <text evidence="9">The sequence shown here is derived from an EMBL/GenBank/DDBJ whole genome shotgun (WGS) entry which is preliminary data.</text>
</comment>
<evidence type="ECO:0000256" key="3">
    <source>
        <dbReference type="ARBA" id="ARBA00022723"/>
    </source>
</evidence>
<dbReference type="Gene3D" id="3.40.50.720">
    <property type="entry name" value="NAD(P)-binding Rossmann-like Domain"/>
    <property type="match status" value="1"/>
</dbReference>
<evidence type="ECO:0000256" key="1">
    <source>
        <dbReference type="ARBA" id="ARBA00001947"/>
    </source>
</evidence>
<dbReference type="PANTHER" id="PTHR43880">
    <property type="entry name" value="ALCOHOL DEHYDROGENASE"/>
    <property type="match status" value="1"/>
</dbReference>
<evidence type="ECO:0000256" key="2">
    <source>
        <dbReference type="ARBA" id="ARBA00008072"/>
    </source>
</evidence>
<dbReference type="AlphaFoldDB" id="A0A318RIG0"/>